<dbReference type="GO" id="GO:0046872">
    <property type="term" value="F:metal ion binding"/>
    <property type="evidence" value="ECO:0007669"/>
    <property type="project" value="UniProtKB-KW"/>
</dbReference>
<keyword evidence="6" id="KW-0342">GTP-binding</keyword>
<evidence type="ECO:0000256" key="7">
    <source>
        <dbReference type="ARBA" id="ARBA00023150"/>
    </source>
</evidence>
<dbReference type="Gene3D" id="3.90.550.10">
    <property type="entry name" value="Spore Coat Polysaccharide Biosynthesis Protein SpsA, Chain A"/>
    <property type="match status" value="1"/>
</dbReference>
<dbReference type="PANTHER" id="PTHR19136">
    <property type="entry name" value="MOLYBDENUM COFACTOR GUANYLYLTRANSFERASE"/>
    <property type="match status" value="1"/>
</dbReference>
<evidence type="ECO:0000256" key="1">
    <source>
        <dbReference type="ARBA" id="ARBA00022490"/>
    </source>
</evidence>
<evidence type="ECO:0000259" key="8">
    <source>
        <dbReference type="Pfam" id="PF12804"/>
    </source>
</evidence>
<evidence type="ECO:0000256" key="6">
    <source>
        <dbReference type="ARBA" id="ARBA00023134"/>
    </source>
</evidence>
<keyword evidence="1" id="KW-0963">Cytoplasm</keyword>
<evidence type="ECO:0000313" key="9">
    <source>
        <dbReference type="EMBL" id="HIH70418.1"/>
    </source>
</evidence>
<keyword evidence="5" id="KW-0460">Magnesium</keyword>
<keyword evidence="4" id="KW-0547">Nucleotide-binding</keyword>
<evidence type="ECO:0000256" key="3">
    <source>
        <dbReference type="ARBA" id="ARBA00022723"/>
    </source>
</evidence>
<dbReference type="Pfam" id="PF12804">
    <property type="entry name" value="NTP_transf_3"/>
    <property type="match status" value="1"/>
</dbReference>
<dbReference type="InterPro" id="IPR013482">
    <property type="entry name" value="Molybde_CF_guanTrfase"/>
</dbReference>
<evidence type="ECO:0000256" key="2">
    <source>
        <dbReference type="ARBA" id="ARBA00022679"/>
    </source>
</evidence>
<dbReference type="PANTHER" id="PTHR19136:SF81">
    <property type="entry name" value="MOLYBDENUM COFACTOR GUANYLYLTRANSFERASE"/>
    <property type="match status" value="1"/>
</dbReference>
<keyword evidence="3" id="KW-0479">Metal-binding</keyword>
<name>A0A832RY69_9EURY</name>
<dbReference type="GO" id="GO:0005525">
    <property type="term" value="F:GTP binding"/>
    <property type="evidence" value="ECO:0007669"/>
    <property type="project" value="UniProtKB-KW"/>
</dbReference>
<dbReference type="RefSeq" id="WP_052353360.1">
    <property type="nucleotide sequence ID" value="NZ_DUIH01000024.1"/>
</dbReference>
<accession>A0A832RY69</accession>
<dbReference type="EMBL" id="DUIH01000024">
    <property type="protein sequence ID" value="HIH70418.1"/>
    <property type="molecule type" value="Genomic_DNA"/>
</dbReference>
<dbReference type="InterPro" id="IPR025877">
    <property type="entry name" value="MobA-like_NTP_Trfase"/>
</dbReference>
<dbReference type="Proteomes" id="UP000600363">
    <property type="component" value="Unassembled WGS sequence"/>
</dbReference>
<feature type="domain" description="MobA-like NTP transferase" evidence="8">
    <location>
        <begin position="4"/>
        <end position="156"/>
    </location>
</feature>
<keyword evidence="7" id="KW-0501">Molybdenum cofactor biosynthesis</keyword>
<evidence type="ECO:0000313" key="10">
    <source>
        <dbReference type="Proteomes" id="UP000600363"/>
    </source>
</evidence>
<gene>
    <name evidence="9" type="ORF">HA299_07445</name>
</gene>
<dbReference type="GO" id="GO:0016779">
    <property type="term" value="F:nucleotidyltransferase activity"/>
    <property type="evidence" value="ECO:0007669"/>
    <property type="project" value="UniProtKB-KW"/>
</dbReference>
<dbReference type="CDD" id="cd02503">
    <property type="entry name" value="MobA"/>
    <property type="match status" value="1"/>
</dbReference>
<reference evidence="9" key="1">
    <citation type="journal article" date="2020" name="bioRxiv">
        <title>A rank-normalized archaeal taxonomy based on genome phylogeny resolves widespread incomplete and uneven classifications.</title>
        <authorList>
            <person name="Rinke C."/>
            <person name="Chuvochina M."/>
            <person name="Mussig A.J."/>
            <person name="Chaumeil P.-A."/>
            <person name="Waite D.W."/>
            <person name="Whitman W.B."/>
            <person name="Parks D.H."/>
            <person name="Hugenholtz P."/>
        </authorList>
    </citation>
    <scope>NUCLEOTIDE SEQUENCE</scope>
    <source>
        <strain evidence="9">UBA12518</strain>
    </source>
</reference>
<organism evidence="9 10">
    <name type="scientific">Methermicoccus shengliensis</name>
    <dbReference type="NCBI Taxonomy" id="660064"/>
    <lineage>
        <taxon>Archaea</taxon>
        <taxon>Methanobacteriati</taxon>
        <taxon>Methanobacteriota</taxon>
        <taxon>Stenosarchaea group</taxon>
        <taxon>Methanomicrobia</taxon>
        <taxon>Methanosarcinales</taxon>
        <taxon>Methermicoccaceae</taxon>
        <taxon>Methermicoccus</taxon>
    </lineage>
</organism>
<evidence type="ECO:0000256" key="5">
    <source>
        <dbReference type="ARBA" id="ARBA00022842"/>
    </source>
</evidence>
<keyword evidence="9" id="KW-0548">Nucleotidyltransferase</keyword>
<proteinExistence type="predicted"/>
<dbReference type="AlphaFoldDB" id="A0A832RY69"/>
<evidence type="ECO:0000256" key="4">
    <source>
        <dbReference type="ARBA" id="ARBA00022741"/>
    </source>
</evidence>
<dbReference type="GO" id="GO:0006777">
    <property type="term" value="P:Mo-molybdopterin cofactor biosynthetic process"/>
    <property type="evidence" value="ECO:0007669"/>
    <property type="project" value="UniProtKB-KW"/>
</dbReference>
<dbReference type="SUPFAM" id="SSF53448">
    <property type="entry name" value="Nucleotide-diphospho-sugar transferases"/>
    <property type="match status" value="1"/>
</dbReference>
<protein>
    <submittedName>
        <fullName evidence="9">Molybdenum cofactor guanylyltransferase</fullName>
    </submittedName>
</protein>
<dbReference type="InterPro" id="IPR029044">
    <property type="entry name" value="Nucleotide-diphossugar_trans"/>
</dbReference>
<comment type="caution">
    <text evidence="9">The sequence shown here is derived from an EMBL/GenBank/DDBJ whole genome shotgun (WGS) entry which is preliminary data.</text>
</comment>
<sequence>MYDVLVLAGGRSTRLGRPKHLLIVEGEPLVRRVVRRLGGRAVVCASSGTARDVERVLSDMDVQVVLDSVEGMGPVGGMASGLAACTREWAAVCGCDMPFVSREVLDALYARREGVDAVIPVCGKRQTLHALYRRESVLAACELLLRRGGGSVLDALSGLSVRYVPVEEERCFFGIDTVSDLIHI</sequence>
<keyword evidence="2 9" id="KW-0808">Transferase</keyword>